<reference evidence="1" key="2">
    <citation type="journal article" date="2024" name="Plant">
        <title>Genomic evolution and insights into agronomic trait innovations of Sesamum species.</title>
        <authorList>
            <person name="Miao H."/>
            <person name="Wang L."/>
            <person name="Qu L."/>
            <person name="Liu H."/>
            <person name="Sun Y."/>
            <person name="Le M."/>
            <person name="Wang Q."/>
            <person name="Wei S."/>
            <person name="Zheng Y."/>
            <person name="Lin W."/>
            <person name="Duan Y."/>
            <person name="Cao H."/>
            <person name="Xiong S."/>
            <person name="Wang X."/>
            <person name="Wei L."/>
            <person name="Li C."/>
            <person name="Ma Q."/>
            <person name="Ju M."/>
            <person name="Zhao R."/>
            <person name="Li G."/>
            <person name="Mu C."/>
            <person name="Tian Q."/>
            <person name="Mei H."/>
            <person name="Zhang T."/>
            <person name="Gao T."/>
            <person name="Zhang H."/>
        </authorList>
    </citation>
    <scope>NUCLEOTIDE SEQUENCE</scope>
    <source>
        <strain evidence="1">G02</strain>
    </source>
</reference>
<dbReference type="PANTHER" id="PTHR15503">
    <property type="entry name" value="LDOC1 RELATED"/>
    <property type="match status" value="1"/>
</dbReference>
<name>A0AAW2TID0_SESRA</name>
<comment type="caution">
    <text evidence="1">The sequence shown here is derived from an EMBL/GenBank/DDBJ whole genome shotgun (WGS) entry which is preliminary data.</text>
</comment>
<gene>
    <name evidence="1" type="ORF">Sradi_2087400</name>
</gene>
<organism evidence="1">
    <name type="scientific">Sesamum radiatum</name>
    <name type="common">Black benniseed</name>
    <dbReference type="NCBI Taxonomy" id="300843"/>
    <lineage>
        <taxon>Eukaryota</taxon>
        <taxon>Viridiplantae</taxon>
        <taxon>Streptophyta</taxon>
        <taxon>Embryophyta</taxon>
        <taxon>Tracheophyta</taxon>
        <taxon>Spermatophyta</taxon>
        <taxon>Magnoliopsida</taxon>
        <taxon>eudicotyledons</taxon>
        <taxon>Gunneridae</taxon>
        <taxon>Pentapetalae</taxon>
        <taxon>asterids</taxon>
        <taxon>lamiids</taxon>
        <taxon>Lamiales</taxon>
        <taxon>Pedaliaceae</taxon>
        <taxon>Sesamum</taxon>
    </lineage>
</organism>
<protein>
    <submittedName>
        <fullName evidence="1">Uncharacterized protein</fullName>
    </submittedName>
</protein>
<dbReference type="SUPFAM" id="SSF56672">
    <property type="entry name" value="DNA/RNA polymerases"/>
    <property type="match status" value="1"/>
</dbReference>
<proteinExistence type="predicted"/>
<reference evidence="1" key="1">
    <citation type="submission" date="2020-06" db="EMBL/GenBank/DDBJ databases">
        <authorList>
            <person name="Li T."/>
            <person name="Hu X."/>
            <person name="Zhang T."/>
            <person name="Song X."/>
            <person name="Zhang H."/>
            <person name="Dai N."/>
            <person name="Sheng W."/>
            <person name="Hou X."/>
            <person name="Wei L."/>
        </authorList>
    </citation>
    <scope>NUCLEOTIDE SEQUENCE</scope>
    <source>
        <strain evidence="1">G02</strain>
        <tissue evidence="1">Leaf</tissue>
    </source>
</reference>
<evidence type="ECO:0000313" key="1">
    <source>
        <dbReference type="EMBL" id="KAL0404466.1"/>
    </source>
</evidence>
<dbReference type="EMBL" id="JACGWJ010000008">
    <property type="protein sequence ID" value="KAL0404466.1"/>
    <property type="molecule type" value="Genomic_DNA"/>
</dbReference>
<dbReference type="AlphaFoldDB" id="A0AAW2TID0"/>
<dbReference type="Gene3D" id="3.10.10.10">
    <property type="entry name" value="HIV Type 1 Reverse Transcriptase, subunit A, domain 1"/>
    <property type="match status" value="1"/>
</dbReference>
<dbReference type="PANTHER" id="PTHR15503:SF45">
    <property type="entry name" value="RNA-DIRECTED DNA POLYMERASE HOMOLOG"/>
    <property type="match status" value="1"/>
</dbReference>
<dbReference type="InterPro" id="IPR032567">
    <property type="entry name" value="RTL1-rel"/>
</dbReference>
<dbReference type="InterPro" id="IPR043502">
    <property type="entry name" value="DNA/RNA_pol_sf"/>
</dbReference>
<accession>A0AAW2TID0</accession>
<sequence>MDDFKLILGLDILRDTRTAVLLHVDSLMMMMWAKPCVVPTLAGRTGEKNLSAMQFEKEYKQSEPFYLCTFHFDEIEKAWGPIPSKIKKLLKEFEDVMADKLPWKLPPKRAVDHEIELVPGTKPPAKAPYRMSQPELVELRKQLKDIRERHHQTR</sequence>